<evidence type="ECO:0000313" key="3">
    <source>
        <dbReference type="Proteomes" id="UP000509660"/>
    </source>
</evidence>
<gene>
    <name evidence="1" type="ORF">HV559_09060</name>
    <name evidence="2" type="ORF">HV560_09010</name>
</gene>
<evidence type="ECO:0000313" key="4">
    <source>
        <dbReference type="Proteomes" id="UP000509784"/>
    </source>
</evidence>
<dbReference type="Proteomes" id="UP000509660">
    <property type="component" value="Chromosome"/>
</dbReference>
<proteinExistence type="predicted"/>
<sequence length="61" mass="7192">MKIQFPISYQEFRENYFEKQPLLMKGAIDPQDLLSWKAINEVLPRCDLLSEDAIKVMYKVG</sequence>
<name>A0A7D5DWL9_9PAST</name>
<keyword evidence="3" id="KW-1185">Reference proteome</keyword>
<dbReference type="AlphaFoldDB" id="A0A7D5DWL9"/>
<dbReference type="EMBL" id="CP055306">
    <property type="protein sequence ID" value="QLB41000.1"/>
    <property type="molecule type" value="Genomic_DNA"/>
</dbReference>
<dbReference type="EMBL" id="CP055305">
    <property type="protein sequence ID" value="QLB42938.1"/>
    <property type="molecule type" value="Genomic_DNA"/>
</dbReference>
<protein>
    <submittedName>
        <fullName evidence="1">Uncharacterized protein</fullName>
    </submittedName>
</protein>
<dbReference type="SUPFAM" id="SSF51197">
    <property type="entry name" value="Clavaminate synthase-like"/>
    <property type="match status" value="1"/>
</dbReference>
<reference evidence="3 4" key="1">
    <citation type="submission" date="2020-06" db="EMBL/GenBank/DDBJ databases">
        <title>Mannheimia pernigra sp. nov. isolated from bovine respiratory tract.</title>
        <authorList>
            <person name="Kuhnert P."/>
            <person name="Akarsu-Egger H."/>
        </authorList>
    </citation>
    <scope>NUCLEOTIDE SEQUENCE [LARGE SCALE GENOMIC DNA]</scope>
    <source>
        <strain evidence="2 4">17CN0883</strain>
        <strain evidence="1 3">BNO311</strain>
    </source>
</reference>
<evidence type="ECO:0000313" key="1">
    <source>
        <dbReference type="EMBL" id="QLB41000.1"/>
    </source>
</evidence>
<dbReference type="RefSeq" id="WP_176810190.1">
    <property type="nucleotide sequence ID" value="NZ_CP055305.1"/>
</dbReference>
<dbReference type="Proteomes" id="UP000509784">
    <property type="component" value="Chromosome"/>
</dbReference>
<organism evidence="1 3">
    <name type="scientific">Mannheimia pernigra</name>
    <dbReference type="NCBI Taxonomy" id="111844"/>
    <lineage>
        <taxon>Bacteria</taxon>
        <taxon>Pseudomonadati</taxon>
        <taxon>Pseudomonadota</taxon>
        <taxon>Gammaproteobacteria</taxon>
        <taxon>Pasteurellales</taxon>
        <taxon>Pasteurellaceae</taxon>
        <taxon>Mannheimia</taxon>
    </lineage>
</organism>
<dbReference type="Gene3D" id="2.60.120.650">
    <property type="entry name" value="Cupin"/>
    <property type="match status" value="1"/>
</dbReference>
<dbReference type="KEGG" id="mpeg:HV560_09010"/>
<accession>A0A7D5DWL9</accession>
<evidence type="ECO:0000313" key="2">
    <source>
        <dbReference type="EMBL" id="QLB42938.1"/>
    </source>
</evidence>